<gene>
    <name evidence="1" type="ORF">ST47_g7665</name>
</gene>
<comment type="caution">
    <text evidence="1">The sequence shown here is derived from an EMBL/GenBank/DDBJ whole genome shotgun (WGS) entry which is preliminary data.</text>
</comment>
<dbReference type="AlphaFoldDB" id="A0A163AJY6"/>
<accession>A0A163AJY6</accession>
<evidence type="ECO:0000313" key="2">
    <source>
        <dbReference type="Proteomes" id="UP000076837"/>
    </source>
</evidence>
<sequence>MKNTDSAFFTLVCYFFLLPRELRIHILRKLWSFTPLIRAQFNFMPIELYLRGSVRHSNAGPSIGLPLWLLTCKSFFIEGMQEFDLLYESTIGPHHARLSAHPHTARINPAARGTMTIWVGGLSTYGPRRACFTFSDTDIYAIEHILDHTVVDMSGGRFTVHRSHLNTLRIKAAFTNVCVYCQYWSRLMKEAEEWRLDLSPLLGFRFDLDVFEFEITGVDTMAGEDGFWHLMNCWDQVEHAFEREVRSIGEQCTGDGNGNYSMTVSATSPKDVIFRFTKSRIL</sequence>
<dbReference type="OrthoDB" id="10485030at2759"/>
<keyword evidence="2" id="KW-1185">Reference proteome</keyword>
<evidence type="ECO:0000313" key="1">
    <source>
        <dbReference type="EMBL" id="KZM21233.1"/>
    </source>
</evidence>
<reference evidence="1 2" key="1">
    <citation type="journal article" date="2016" name="Sci. Rep.">
        <title>Draft genome sequencing and secretome analysis of fungal phytopathogen Ascochyta rabiei provides insight into the necrotrophic effector repertoire.</title>
        <authorList>
            <person name="Verma S."/>
            <person name="Gazara R.K."/>
            <person name="Nizam S."/>
            <person name="Parween S."/>
            <person name="Chattopadhyay D."/>
            <person name="Verma P.K."/>
        </authorList>
    </citation>
    <scope>NUCLEOTIDE SEQUENCE [LARGE SCALE GENOMIC DNA]</scope>
    <source>
        <strain evidence="1 2">ArDII</strain>
    </source>
</reference>
<dbReference type="Proteomes" id="UP000076837">
    <property type="component" value="Unassembled WGS sequence"/>
</dbReference>
<dbReference type="EMBL" id="JYNV01000253">
    <property type="protein sequence ID" value="KZM21233.1"/>
    <property type="molecule type" value="Genomic_DNA"/>
</dbReference>
<proteinExistence type="predicted"/>
<organism evidence="1 2">
    <name type="scientific">Didymella rabiei</name>
    <name type="common">Chickpea ascochyta blight fungus</name>
    <name type="synonym">Mycosphaerella rabiei</name>
    <dbReference type="NCBI Taxonomy" id="5454"/>
    <lineage>
        <taxon>Eukaryota</taxon>
        <taxon>Fungi</taxon>
        <taxon>Dikarya</taxon>
        <taxon>Ascomycota</taxon>
        <taxon>Pezizomycotina</taxon>
        <taxon>Dothideomycetes</taxon>
        <taxon>Pleosporomycetidae</taxon>
        <taxon>Pleosporales</taxon>
        <taxon>Pleosporineae</taxon>
        <taxon>Didymellaceae</taxon>
        <taxon>Ascochyta</taxon>
    </lineage>
</organism>
<protein>
    <submittedName>
        <fullName evidence="1">Uncharacterized protein</fullName>
    </submittedName>
</protein>
<name>A0A163AJY6_DIDRA</name>